<sequence length="110" mass="12276">MIEGIWAREQAFWTASAAEALRDLDDAAIMVFGPTGILQGDAIAPTLRDAPRWSEVAMTERHATRTDEVVVLAYRATARRDGKDHRALCSSTWLMRADGWKLIAHQQTPL</sequence>
<gene>
    <name evidence="2" type="ORF">JHW45_08975</name>
</gene>
<reference evidence="2 3" key="1">
    <citation type="submission" date="2021-01" db="EMBL/GenBank/DDBJ databases">
        <title>Biogeographic distribution of Paracoccus.</title>
        <authorList>
            <person name="Hollensteiner J."/>
            <person name="Leineberger J."/>
            <person name="Brinkhoff T."/>
            <person name="Daniel R."/>
        </authorList>
    </citation>
    <scope>NUCLEOTIDE SEQUENCE [LARGE SCALE GENOMIC DNA]</scope>
    <source>
        <strain evidence="2 3">LMG25392</strain>
    </source>
</reference>
<dbReference type="InterPro" id="IPR032710">
    <property type="entry name" value="NTF2-like_dom_sf"/>
</dbReference>
<evidence type="ECO:0000313" key="3">
    <source>
        <dbReference type="Proteomes" id="UP001218412"/>
    </source>
</evidence>
<dbReference type="Proteomes" id="UP001218412">
    <property type="component" value="Chromosome"/>
</dbReference>
<dbReference type="EMBL" id="CP067134">
    <property type="protein sequence ID" value="WCR09266.1"/>
    <property type="molecule type" value="Genomic_DNA"/>
</dbReference>
<dbReference type="InterPro" id="IPR027843">
    <property type="entry name" value="DUF4440"/>
</dbReference>
<proteinExistence type="predicted"/>
<dbReference type="Pfam" id="PF14534">
    <property type="entry name" value="DUF4440"/>
    <property type="match status" value="1"/>
</dbReference>
<organism evidence="2 3">
    <name type="scientific">Paracoccus stylophorae</name>
    <dbReference type="NCBI Taxonomy" id="659350"/>
    <lineage>
        <taxon>Bacteria</taxon>
        <taxon>Pseudomonadati</taxon>
        <taxon>Pseudomonadota</taxon>
        <taxon>Alphaproteobacteria</taxon>
        <taxon>Rhodobacterales</taxon>
        <taxon>Paracoccaceae</taxon>
        <taxon>Paracoccus</taxon>
    </lineage>
</organism>
<evidence type="ECO:0000259" key="1">
    <source>
        <dbReference type="Pfam" id="PF14534"/>
    </source>
</evidence>
<dbReference type="SUPFAM" id="SSF54427">
    <property type="entry name" value="NTF2-like"/>
    <property type="match status" value="1"/>
</dbReference>
<name>A0ABY7SQZ2_9RHOB</name>
<feature type="domain" description="DUF4440" evidence="1">
    <location>
        <begin position="5"/>
        <end position="102"/>
    </location>
</feature>
<accession>A0ABY7SQZ2</accession>
<keyword evidence="3" id="KW-1185">Reference proteome</keyword>
<evidence type="ECO:0000313" key="2">
    <source>
        <dbReference type="EMBL" id="WCR09266.1"/>
    </source>
</evidence>
<dbReference type="Gene3D" id="3.10.450.50">
    <property type="match status" value="1"/>
</dbReference>
<dbReference type="RefSeq" id="WP_272857377.1">
    <property type="nucleotide sequence ID" value="NZ_CP067134.1"/>
</dbReference>
<protein>
    <submittedName>
        <fullName evidence="2">Nuclear transport factor 2 family protein</fullName>
    </submittedName>
</protein>